<proteinExistence type="predicted"/>
<dbReference type="RefSeq" id="WP_003552341.1">
    <property type="nucleotide sequence ID" value="NZ_CABKOL010000106.1"/>
</dbReference>
<evidence type="ECO:0000313" key="2">
    <source>
        <dbReference type="Proteomes" id="UP000465035"/>
    </source>
</evidence>
<evidence type="ECO:0000313" key="1">
    <source>
        <dbReference type="EMBL" id="QHB51358.1"/>
    </source>
</evidence>
<accession>A0A6P1E3Y5</accession>
<dbReference type="GeneID" id="69057434"/>
<dbReference type="EMBL" id="CP047121">
    <property type="protein sequence ID" value="QHB51358.1"/>
    <property type="molecule type" value="Genomic_DNA"/>
</dbReference>
<reference evidence="1 2" key="1">
    <citation type="submission" date="2019-12" db="EMBL/GenBank/DDBJ databases">
        <title>Lactobacillus hilgardii FLUB.</title>
        <authorList>
            <person name="Gustaw K."/>
        </authorList>
    </citation>
    <scope>NUCLEOTIDE SEQUENCE [LARGE SCALE GENOMIC DNA]</scope>
    <source>
        <strain evidence="1 2">FLUB</strain>
    </source>
</reference>
<sequence length="135" mass="15692">MFSVKRIVGVFLATFLFFVTFTFVTYAAPQSLPKGTYESRLPKQAKGIWIEKLKDGSTFEFKVSNPKYVWVTTKNGGPAATTALTIVTKRRRASNNRFILYSPAADPIDLKWFHHHIYYWGYGPNRWIKMIRYSK</sequence>
<dbReference type="SMR" id="A0A6P1E3Y5"/>
<dbReference type="Proteomes" id="UP000465035">
    <property type="component" value="Chromosome"/>
</dbReference>
<name>A0A6P1E3Y5_LENHI</name>
<protein>
    <submittedName>
        <fullName evidence="1">Uncharacterized protein</fullName>
    </submittedName>
</protein>
<dbReference type="AlphaFoldDB" id="A0A6P1E3Y5"/>
<gene>
    <name evidence="1" type="ORF">GQR93_03570</name>
</gene>
<organism evidence="1 2">
    <name type="scientific">Lentilactobacillus hilgardii</name>
    <name type="common">Lactobacillus hilgardii</name>
    <dbReference type="NCBI Taxonomy" id="1588"/>
    <lineage>
        <taxon>Bacteria</taxon>
        <taxon>Bacillati</taxon>
        <taxon>Bacillota</taxon>
        <taxon>Bacilli</taxon>
        <taxon>Lactobacillales</taxon>
        <taxon>Lactobacillaceae</taxon>
        <taxon>Lentilactobacillus</taxon>
    </lineage>
</organism>